<dbReference type="SUPFAM" id="SSF54928">
    <property type="entry name" value="RNA-binding domain, RBD"/>
    <property type="match status" value="1"/>
</dbReference>
<dbReference type="SUPFAM" id="SSF56672">
    <property type="entry name" value="DNA/RNA polymerases"/>
    <property type="match status" value="1"/>
</dbReference>
<evidence type="ECO:0000313" key="5">
    <source>
        <dbReference type="EMBL" id="GKV21982.1"/>
    </source>
</evidence>
<dbReference type="InterPro" id="IPR000504">
    <property type="entry name" value="RRM_dom"/>
</dbReference>
<proteinExistence type="predicted"/>
<dbReference type="PROSITE" id="PS00726">
    <property type="entry name" value="AP_NUCLEASE_F1_1"/>
    <property type="match status" value="1"/>
</dbReference>
<dbReference type="Gene3D" id="3.60.10.10">
    <property type="entry name" value="Endonuclease/exonuclease/phosphatase"/>
    <property type="match status" value="1"/>
</dbReference>
<dbReference type="PROSITE" id="PS50878">
    <property type="entry name" value="RT_POL"/>
    <property type="match status" value="1"/>
</dbReference>
<feature type="region of interest" description="Disordered" evidence="2">
    <location>
        <begin position="117"/>
        <end position="141"/>
    </location>
</feature>
<dbReference type="InterPro" id="IPR020847">
    <property type="entry name" value="AP_endonuclease_F1_BS"/>
</dbReference>
<sequence>MRGTARGVIPGSEGGYRQWKGHKTRTGGYGSQFSGWTTTFFFYNFPEELEAKFLWNSFRMYGKAVDVYIPSKRDKRGKRFGFVRMAGVKNEKQMERQLNTMWIGSYKMKVKIADDRGKKPAESRKLQGAVKDNGSMSKTNRLIQPGKSYAQAVKGKGKWAENAQIQPQEIDKEETEVKDEVNQREVENMVVEHYPTGEELHWLEGGMVAVVRSMGLISEIQERIDVDGGLISLTPIGGRRVLLSERVVGYLSEYMKINEELFDLWFESINPWELAPEESSRMVWLRISGVPLKAWSERCFQSIGETIGEVQMIHEDTKNKSILWDGRVLVLSTEPRRIAKRINLKVGEKLYGIEIAEEEWRTDPDWWLTENDRNNDQKSESDDVSDAWSQNEYQEMGVDVIRDGDDKSENRAPTNKKQRLLQECYPESMEEIWANGTPLVTSRSRQRQSRRVDDRRAKEEKVGKRLGIQFEDNDEELLSRLIEAEDRERAGRRDGGLGGIVKRKEVGKLSREERPDFLFLQETKLERIDMGICKVLWNSDEFEWVAKASSGASGGLLCLWDRRNFVKSEEFTGDGYVGISGEWGVNKQQCSLINVYGPNDRQKRVKLWEELRKRVIDKEGWWLIAGDFNAVRGPEERQGKSGVSADMWDFEEFIVTTGLVDVKLSNRRYTWYKPDGSARSRLDRFLLSTEMYNRGGEWIQQGLPRNISDHCAMVLNSKSTDWGPRPFRVLDAWQQHPGFKKVVEDKWREMAVEGFAGYKCKQKLKLLKEFLKSWNKEVFGNMEAQYVQAVKKIEQVDMQNEIADLEELEIVKRQEGFSEMWDVLRRRELIWKQKSRSRWIREGDANTRFFHKLANGRRAQNNIAGLMREGVWIEDPVTVKDEIVKYFRNLFKGDSWIRPKPEGIKFQKISEEKKEWLERPFSIEEIEEGLKGCEGSKAPGPDGYNFNFLKFAWHCIKEDFISFFSEFHRNGKLVRGLNSSFLTLVPKKLNAANLKEYRPISLIGCVYKLLAKVLANRLKAVMLEIVSETQSAFVGGRQLVDSVLVLNEVVDEIKTRKQPAFVFKADFEKAYDCVDWSFLDWMMDTFGFGTKWRGWIMECLSTARTSILVNGSPTKEFEVGKGLRQGDPLSPFLFLLIGEGLQGLVQKAVEEGMLQGIEIGKRGMTVSLLQFADDTIIMGRAEVENIRTVKDVLRWFELMSGLRINFNKSSIYGYNVSEGWIKGAAGMLRCGVGQTPFLYLGLPIGSKSGNKKVWEPMVNKFRAKLAAWKASTLSFGGRLTLLNSVLSALPIFYMSLFLLPKSVLVELISIQRRFLWGGPDLNKKISWVKWEHICRDKGKGGLGVPDLRRKNWALLGKWWYRLGDGVENLWKRVVREKYYGGRCEVDITTIEGPRVSKLWRDIIRMGGHSSRLKNMLVEGFKWEVGEGNKVDFWLQRWVGDKTLRDLCPRLYALSVKKEGKVYEMGRWNEGRWCWCVEWRRGTIGREKDEEVVLERALEGVNVKVGAGDVWKWRHATDGRYVVKIAYDYLDSMEGVLEDQRCKLIWCRLVPSKVAVFGWRLCLNRLPTKDNLQKRGVQLQEEGIYCVFCSEIVEEANHLFCICYKAWLVWVEVLNWWGLESALPNTVMGVADLFIDELGSKAGKEMGSCVFLAAAWYIWYRRNTLIFREDEGIPEKMLERVQVKTFLWLKSKVKGCVFSFYEWQHYPLECAKAVNRHKRMRKQYSKAVVDPN</sequence>
<dbReference type="InterPro" id="IPR000477">
    <property type="entry name" value="RT_dom"/>
</dbReference>
<dbReference type="EMBL" id="BPVZ01000059">
    <property type="protein sequence ID" value="GKV21982.1"/>
    <property type="molecule type" value="Genomic_DNA"/>
</dbReference>
<reference evidence="5 6" key="1">
    <citation type="journal article" date="2021" name="Commun. Biol.">
        <title>The genome of Shorea leprosula (Dipterocarpaceae) highlights the ecological relevance of drought in aseasonal tropical rainforests.</title>
        <authorList>
            <person name="Ng K.K.S."/>
            <person name="Kobayashi M.J."/>
            <person name="Fawcett J.A."/>
            <person name="Hatakeyama M."/>
            <person name="Paape T."/>
            <person name="Ng C.H."/>
            <person name="Ang C.C."/>
            <person name="Tnah L.H."/>
            <person name="Lee C.T."/>
            <person name="Nishiyama T."/>
            <person name="Sese J."/>
            <person name="O'Brien M.J."/>
            <person name="Copetti D."/>
            <person name="Mohd Noor M.I."/>
            <person name="Ong R.C."/>
            <person name="Putra M."/>
            <person name="Sireger I.Z."/>
            <person name="Indrioko S."/>
            <person name="Kosugi Y."/>
            <person name="Izuno A."/>
            <person name="Isagi Y."/>
            <person name="Lee S.L."/>
            <person name="Shimizu K.K."/>
        </authorList>
    </citation>
    <scope>NUCLEOTIDE SEQUENCE [LARGE SCALE GENOMIC DNA]</scope>
    <source>
        <strain evidence="5">214</strain>
    </source>
</reference>
<dbReference type="Gene3D" id="3.30.70.330">
    <property type="match status" value="1"/>
</dbReference>
<feature type="compositionally biased region" description="Basic and acidic residues" evidence="2">
    <location>
        <begin position="400"/>
        <end position="410"/>
    </location>
</feature>
<dbReference type="SMART" id="SM00360">
    <property type="entry name" value="RRM"/>
    <property type="match status" value="1"/>
</dbReference>
<dbReference type="GO" id="GO:0003723">
    <property type="term" value="F:RNA binding"/>
    <property type="evidence" value="ECO:0007669"/>
    <property type="project" value="UniProtKB-UniRule"/>
</dbReference>
<keyword evidence="6" id="KW-1185">Reference proteome</keyword>
<dbReference type="InterPro" id="IPR036691">
    <property type="entry name" value="Endo/exonu/phosph_ase_sf"/>
</dbReference>
<dbReference type="Pfam" id="PF03372">
    <property type="entry name" value="Exo_endo_phos"/>
    <property type="match status" value="1"/>
</dbReference>
<evidence type="ECO:0000256" key="2">
    <source>
        <dbReference type="SAM" id="MobiDB-lite"/>
    </source>
</evidence>
<gene>
    <name evidence="5" type="ORF">SLEP1_g31892</name>
</gene>
<dbReference type="GO" id="GO:0004519">
    <property type="term" value="F:endonuclease activity"/>
    <property type="evidence" value="ECO:0007669"/>
    <property type="project" value="InterPro"/>
</dbReference>
<evidence type="ECO:0000256" key="1">
    <source>
        <dbReference type="PROSITE-ProRule" id="PRU00176"/>
    </source>
</evidence>
<dbReference type="InterPro" id="IPR012677">
    <property type="entry name" value="Nucleotide-bd_a/b_plait_sf"/>
</dbReference>
<dbReference type="PROSITE" id="PS50102">
    <property type="entry name" value="RRM"/>
    <property type="match status" value="1"/>
</dbReference>
<dbReference type="PANTHER" id="PTHR33116:SF75">
    <property type="entry name" value="RIBONUCLEASE H PROTEIN"/>
    <property type="match status" value="1"/>
</dbReference>
<dbReference type="InterPro" id="IPR035979">
    <property type="entry name" value="RBD_domain_sf"/>
</dbReference>
<evidence type="ECO:0000313" key="6">
    <source>
        <dbReference type="Proteomes" id="UP001054252"/>
    </source>
</evidence>
<feature type="domain" description="RRM" evidence="3">
    <location>
        <begin position="38"/>
        <end position="115"/>
    </location>
</feature>
<comment type="caution">
    <text evidence="5">The sequence shown here is derived from an EMBL/GenBank/DDBJ whole genome shotgun (WGS) entry which is preliminary data.</text>
</comment>
<protein>
    <recommendedName>
        <fullName evidence="7">Reverse transcriptase domain-containing protein</fullName>
    </recommendedName>
</protein>
<dbReference type="InterPro" id="IPR026960">
    <property type="entry name" value="RVT-Znf"/>
</dbReference>
<feature type="region of interest" description="Disordered" evidence="2">
    <location>
        <begin position="367"/>
        <end position="418"/>
    </location>
</feature>
<dbReference type="GO" id="GO:0006281">
    <property type="term" value="P:DNA repair"/>
    <property type="evidence" value="ECO:0007669"/>
    <property type="project" value="InterPro"/>
</dbReference>
<feature type="compositionally biased region" description="Basic and acidic residues" evidence="2">
    <location>
        <begin position="367"/>
        <end position="381"/>
    </location>
</feature>
<dbReference type="Proteomes" id="UP001054252">
    <property type="component" value="Unassembled WGS sequence"/>
</dbReference>
<dbReference type="InterPro" id="IPR043502">
    <property type="entry name" value="DNA/RNA_pol_sf"/>
</dbReference>
<organism evidence="5 6">
    <name type="scientific">Rubroshorea leprosula</name>
    <dbReference type="NCBI Taxonomy" id="152421"/>
    <lineage>
        <taxon>Eukaryota</taxon>
        <taxon>Viridiplantae</taxon>
        <taxon>Streptophyta</taxon>
        <taxon>Embryophyta</taxon>
        <taxon>Tracheophyta</taxon>
        <taxon>Spermatophyta</taxon>
        <taxon>Magnoliopsida</taxon>
        <taxon>eudicotyledons</taxon>
        <taxon>Gunneridae</taxon>
        <taxon>Pentapetalae</taxon>
        <taxon>rosids</taxon>
        <taxon>malvids</taxon>
        <taxon>Malvales</taxon>
        <taxon>Dipterocarpaceae</taxon>
        <taxon>Rubroshorea</taxon>
    </lineage>
</organism>
<dbReference type="CDD" id="cd01650">
    <property type="entry name" value="RT_nLTR_like"/>
    <property type="match status" value="1"/>
</dbReference>
<evidence type="ECO:0000259" key="4">
    <source>
        <dbReference type="PROSITE" id="PS50878"/>
    </source>
</evidence>
<accession>A0AAV5KBM4</accession>
<dbReference type="GO" id="GO:0003677">
    <property type="term" value="F:DNA binding"/>
    <property type="evidence" value="ECO:0007669"/>
    <property type="project" value="InterPro"/>
</dbReference>
<dbReference type="InterPro" id="IPR005135">
    <property type="entry name" value="Endo/exonuclease/phosphatase"/>
</dbReference>
<keyword evidence="1" id="KW-0694">RNA-binding</keyword>
<name>A0AAV5KBM4_9ROSI</name>
<evidence type="ECO:0008006" key="7">
    <source>
        <dbReference type="Google" id="ProtNLM"/>
    </source>
</evidence>
<evidence type="ECO:0000259" key="3">
    <source>
        <dbReference type="PROSITE" id="PS50102"/>
    </source>
</evidence>
<dbReference type="Pfam" id="PF13966">
    <property type="entry name" value="zf-RVT"/>
    <property type="match status" value="1"/>
</dbReference>
<feature type="domain" description="Reverse transcriptase" evidence="4">
    <location>
        <begin position="966"/>
        <end position="1244"/>
    </location>
</feature>
<dbReference type="PANTHER" id="PTHR33116">
    <property type="entry name" value="REVERSE TRANSCRIPTASE ZINC-BINDING DOMAIN-CONTAINING PROTEIN-RELATED-RELATED"/>
    <property type="match status" value="1"/>
</dbReference>
<feature type="region of interest" description="Disordered" evidence="2">
    <location>
        <begin position="436"/>
        <end position="458"/>
    </location>
</feature>
<dbReference type="Pfam" id="PF00078">
    <property type="entry name" value="RVT_1"/>
    <property type="match status" value="1"/>
</dbReference>
<dbReference type="SUPFAM" id="SSF56219">
    <property type="entry name" value="DNase I-like"/>
    <property type="match status" value="1"/>
</dbReference>